<feature type="compositionally biased region" description="Pro residues" evidence="1">
    <location>
        <begin position="130"/>
        <end position="142"/>
    </location>
</feature>
<reference evidence="3 4" key="1">
    <citation type="journal article" date="2010" name="Nature">
        <title>The Ectocarpus genome and the independent evolution of multicellularity in brown algae.</title>
        <authorList>
            <person name="Cock J.M."/>
            <person name="Sterck L."/>
            <person name="Rouze P."/>
            <person name="Scornet D."/>
            <person name="Allen A.E."/>
            <person name="Amoutzias G."/>
            <person name="Anthouard V."/>
            <person name="Artiguenave F."/>
            <person name="Aury J.M."/>
            <person name="Badger J.H."/>
            <person name="Beszteri B."/>
            <person name="Billiau K."/>
            <person name="Bonnet E."/>
            <person name="Bothwell J.H."/>
            <person name="Bowler C."/>
            <person name="Boyen C."/>
            <person name="Brownlee C."/>
            <person name="Carrano C.J."/>
            <person name="Charrier B."/>
            <person name="Cho G.Y."/>
            <person name="Coelho S.M."/>
            <person name="Collen J."/>
            <person name="Corre E."/>
            <person name="Da Silva C."/>
            <person name="Delage L."/>
            <person name="Delaroque N."/>
            <person name="Dittami S.M."/>
            <person name="Doulbeau S."/>
            <person name="Elias M."/>
            <person name="Farnham G."/>
            <person name="Gachon C.M."/>
            <person name="Gschloessl B."/>
            <person name="Heesch S."/>
            <person name="Jabbari K."/>
            <person name="Jubin C."/>
            <person name="Kawai H."/>
            <person name="Kimura K."/>
            <person name="Kloareg B."/>
            <person name="Kupper F.C."/>
            <person name="Lang D."/>
            <person name="Le Bail A."/>
            <person name="Leblanc C."/>
            <person name="Lerouge P."/>
            <person name="Lohr M."/>
            <person name="Lopez P.J."/>
            <person name="Martens C."/>
            <person name="Maumus F."/>
            <person name="Michel G."/>
            <person name="Miranda-Saavedra D."/>
            <person name="Morales J."/>
            <person name="Moreau H."/>
            <person name="Motomura T."/>
            <person name="Nagasato C."/>
            <person name="Napoli C.A."/>
            <person name="Nelson D.R."/>
            <person name="Nyvall-Collen P."/>
            <person name="Peters A.F."/>
            <person name="Pommier C."/>
            <person name="Potin P."/>
            <person name="Poulain J."/>
            <person name="Quesneville H."/>
            <person name="Read B."/>
            <person name="Rensing S.A."/>
            <person name="Ritter A."/>
            <person name="Rousvoal S."/>
            <person name="Samanta M."/>
            <person name="Samson G."/>
            <person name="Schroeder D.C."/>
            <person name="Segurens B."/>
            <person name="Strittmatter M."/>
            <person name="Tonon T."/>
            <person name="Tregear J.W."/>
            <person name="Valentin K."/>
            <person name="von Dassow P."/>
            <person name="Yamagishi T."/>
            <person name="Van de Peer Y."/>
            <person name="Wincker P."/>
        </authorList>
    </citation>
    <scope>NUCLEOTIDE SEQUENCE [LARGE SCALE GENOMIC DNA]</scope>
    <source>
        <strain evidence="4">Ec32 / CCAP1310/4</strain>
    </source>
</reference>
<feature type="region of interest" description="Disordered" evidence="1">
    <location>
        <begin position="120"/>
        <end position="160"/>
    </location>
</feature>
<dbReference type="GO" id="GO:0016422">
    <property type="term" value="F:mRNA (2'-O-methyladenosine-N6-)-methyltransferase activity"/>
    <property type="evidence" value="ECO:0007669"/>
    <property type="project" value="InterPro"/>
</dbReference>
<evidence type="ECO:0000256" key="1">
    <source>
        <dbReference type="SAM" id="MobiDB-lite"/>
    </source>
</evidence>
<sequence length="625" mass="68682">MWQDPPGWERHASQRGGGALFLHNPTTGESEWFTGWVQKTSKWYGRKYWFQPTTGRAEWDLPPSAAASNSGSASSAAAAASSGGQQQQSPFVQQQSSDVPAPSGDKVKSWKEKILAAKAKANAAASTEASPPPPPPPPPPPRAGAAADGDGDSSGDDMEVDADIAGGVELLSPSDIAPAADMLLEDVPSVSLRREELRKDCLQRFADVNEEYGKMIGYSKTCRSCREDGMVVGLSGMFGRFLWVQHMRQTMALASGESTRTSKLPPDPVFPSLENEIDDKLVKELVEGKRSQSQAKRVLQELSSVCRAASVELEVMLQAELPGLQSHVVVLEEEVPTPKGDMGWRPVTGKGARVPGPNPNSSYRLRYVPASAGQTSGRREASFAITGAHLHKTWSAYCRCVGGDSPVWDRNFLRRLFCVLSRYETLSATSDGYQMAFPASGFRLLRHLVSVDCECFASPLNCTLSRFCSVAYDTDKFFGSEGNFFQSEYQQGSFEANPPFVEEVMERMVDHMHHLLRRATGPMSFAVIVPGWDDDGCVSYQNMKNSRFARPHPGFYLTLQKGMHNYRPGMQHRQDVEEKPSNCNTFLFILQNDWGADAWPVSTTSLGQLQAELESEARMLAARNC</sequence>
<evidence type="ECO:0000313" key="4">
    <source>
        <dbReference type="Proteomes" id="UP000002630"/>
    </source>
</evidence>
<dbReference type="EMBL" id="FN648411">
    <property type="protein sequence ID" value="CBJ31054.1"/>
    <property type="molecule type" value="Genomic_DNA"/>
</dbReference>
<dbReference type="EMBL" id="FN649733">
    <property type="protein sequence ID" value="CBJ31054.1"/>
    <property type="molecule type" value="Genomic_DNA"/>
</dbReference>
<proteinExistence type="predicted"/>
<dbReference type="AlphaFoldDB" id="D7FSB3"/>
<gene>
    <name evidence="3" type="ORF">Esi_0231_0005</name>
</gene>
<name>D7FSB3_ECTSI</name>
<dbReference type="eggNOG" id="ENOG502QVT7">
    <property type="taxonomic scope" value="Eukaryota"/>
</dbReference>
<accession>D7FSB3</accession>
<feature type="domain" description="PCIF1 WW" evidence="2">
    <location>
        <begin position="410"/>
        <end position="567"/>
    </location>
</feature>
<dbReference type="GO" id="GO:0099122">
    <property type="term" value="F:RNA polymerase II C-terminal domain binding"/>
    <property type="evidence" value="ECO:0007669"/>
    <property type="project" value="InterPro"/>
</dbReference>
<feature type="compositionally biased region" description="Acidic residues" evidence="1">
    <location>
        <begin position="149"/>
        <end position="160"/>
    </location>
</feature>
<dbReference type="InterPro" id="IPR039881">
    <property type="entry name" value="PCIF1-like"/>
</dbReference>
<organism evidence="3 4">
    <name type="scientific">Ectocarpus siliculosus</name>
    <name type="common">Brown alga</name>
    <name type="synonym">Conferva siliculosa</name>
    <dbReference type="NCBI Taxonomy" id="2880"/>
    <lineage>
        <taxon>Eukaryota</taxon>
        <taxon>Sar</taxon>
        <taxon>Stramenopiles</taxon>
        <taxon>Ochrophyta</taxon>
        <taxon>PX clade</taxon>
        <taxon>Phaeophyceae</taxon>
        <taxon>Ectocarpales</taxon>
        <taxon>Ectocarpaceae</taxon>
        <taxon>Ectocarpus</taxon>
    </lineage>
</organism>
<dbReference type="Proteomes" id="UP000002630">
    <property type="component" value="Linkage Group LG08"/>
</dbReference>
<evidence type="ECO:0000313" key="3">
    <source>
        <dbReference type="EMBL" id="CBJ31054.1"/>
    </source>
</evidence>
<feature type="region of interest" description="Disordered" evidence="1">
    <location>
        <begin position="1"/>
        <end position="27"/>
    </location>
</feature>
<feature type="region of interest" description="Disordered" evidence="1">
    <location>
        <begin position="55"/>
        <end position="107"/>
    </location>
</feature>
<dbReference type="PANTHER" id="PTHR21727:SF0">
    <property type="entry name" value="MRNA (2'-O-METHYLADENOSINE-N(6)-)-METHYLTRANSFERASE"/>
    <property type="match status" value="1"/>
</dbReference>
<feature type="compositionally biased region" description="Low complexity" evidence="1">
    <location>
        <begin position="120"/>
        <end position="129"/>
    </location>
</feature>
<dbReference type="OrthoDB" id="193787at2759"/>
<evidence type="ECO:0000259" key="2">
    <source>
        <dbReference type="Pfam" id="PF12237"/>
    </source>
</evidence>
<keyword evidence="4" id="KW-1185">Reference proteome</keyword>
<dbReference type="Pfam" id="PF12237">
    <property type="entry name" value="PCIF1_WW"/>
    <property type="match status" value="1"/>
</dbReference>
<dbReference type="InterPro" id="IPR022035">
    <property type="entry name" value="PCIF1_WW"/>
</dbReference>
<dbReference type="InParanoid" id="D7FSB3"/>
<dbReference type="SUPFAM" id="SSF101447">
    <property type="entry name" value="Formin homology 2 domain (FH2 domain)"/>
    <property type="match status" value="1"/>
</dbReference>
<protein>
    <recommendedName>
        <fullName evidence="2">PCIF1 WW domain-containing protein</fullName>
    </recommendedName>
</protein>
<dbReference type="PANTHER" id="PTHR21727">
    <property type="entry name" value="PHOSPHORYLATED CTD INTERACTING FACTOR 1"/>
    <property type="match status" value="1"/>
</dbReference>
<feature type="compositionally biased region" description="Low complexity" evidence="1">
    <location>
        <begin position="64"/>
        <end position="97"/>
    </location>
</feature>